<feature type="transmembrane region" description="Helical" evidence="2">
    <location>
        <begin position="51"/>
        <end position="75"/>
    </location>
</feature>
<evidence type="ECO:0000256" key="2">
    <source>
        <dbReference type="SAM" id="Phobius"/>
    </source>
</evidence>
<evidence type="ECO:0000256" key="1">
    <source>
        <dbReference type="SAM" id="MobiDB-lite"/>
    </source>
</evidence>
<dbReference type="EMBL" id="KB722657">
    <property type="protein sequence ID" value="EMS21113.1"/>
    <property type="molecule type" value="Genomic_DNA"/>
</dbReference>
<protein>
    <submittedName>
        <fullName evidence="3">Uncharacterized protein</fullName>
    </submittedName>
</protein>
<proteinExistence type="predicted"/>
<feature type="transmembrane region" description="Helical" evidence="2">
    <location>
        <begin position="82"/>
        <end position="102"/>
    </location>
</feature>
<feature type="region of interest" description="Disordered" evidence="1">
    <location>
        <begin position="168"/>
        <end position="218"/>
    </location>
</feature>
<sequence>MATLADRRAQAAALARTTRLLYASSAVGLVSLAGVCAVVLSWRMATTQGQWVAFSLLAACSFGWLCTSIITIGYLQDLRRTRLAWFALLALAIVHAGMAAYFEAASLKLRDGFVQRVWLTSLLAGRRHPSRCFCPSPLPPSRSFSHLPHSHTYDTLFDDEVPPGWHVAPAELAPDSSASESDEDARPARLGHSRNSSGPSMEWHELGRLGGGRSVKHSSRLSWSAYREKRNRRAMGS</sequence>
<accession>M7XLP4</accession>
<dbReference type="GeneID" id="27365997"/>
<keyword evidence="2" id="KW-1133">Transmembrane helix</keyword>
<evidence type="ECO:0000313" key="3">
    <source>
        <dbReference type="EMBL" id="EMS21113.1"/>
    </source>
</evidence>
<keyword evidence="4" id="KW-1185">Reference proteome</keyword>
<feature type="compositionally biased region" description="Low complexity" evidence="1">
    <location>
        <begin position="168"/>
        <end position="179"/>
    </location>
</feature>
<dbReference type="AlphaFoldDB" id="M7XLP4"/>
<keyword evidence="2" id="KW-0472">Membrane</keyword>
<dbReference type="HOGENOM" id="CLU_075376_0_0_1"/>
<feature type="transmembrane region" description="Helical" evidence="2">
    <location>
        <begin position="20"/>
        <end position="45"/>
    </location>
</feature>
<dbReference type="OrthoDB" id="2530440at2759"/>
<dbReference type="Proteomes" id="UP000016926">
    <property type="component" value="Unassembled WGS sequence"/>
</dbReference>
<name>M7XLP4_RHOT1</name>
<organism evidence="3 4">
    <name type="scientific">Rhodotorula toruloides (strain NP11)</name>
    <name type="common">Yeast</name>
    <name type="synonym">Rhodosporidium toruloides</name>
    <dbReference type="NCBI Taxonomy" id="1130832"/>
    <lineage>
        <taxon>Eukaryota</taxon>
        <taxon>Fungi</taxon>
        <taxon>Dikarya</taxon>
        <taxon>Basidiomycota</taxon>
        <taxon>Pucciniomycotina</taxon>
        <taxon>Microbotryomycetes</taxon>
        <taxon>Sporidiobolales</taxon>
        <taxon>Sporidiobolaceae</taxon>
        <taxon>Rhodotorula</taxon>
    </lineage>
</organism>
<reference evidence="3 4" key="1">
    <citation type="journal article" date="2012" name="Nat. Commun.">
        <title>A multi-omic map of the lipid-producing yeast Rhodosporidium toruloides.</title>
        <authorList>
            <person name="Zhu Z."/>
            <person name="Zhang S."/>
            <person name="Liu H."/>
            <person name="Shen H."/>
            <person name="Lin X."/>
            <person name="Yang F."/>
            <person name="Zhou Y.J."/>
            <person name="Jin G."/>
            <person name="Ye M."/>
            <person name="Zou H."/>
            <person name="Zou H."/>
            <person name="Zhao Z.K."/>
        </authorList>
    </citation>
    <scope>NUCLEOTIDE SEQUENCE [LARGE SCALE GENOMIC DNA]</scope>
    <source>
        <strain evidence="3 4">NP11</strain>
    </source>
</reference>
<keyword evidence="2" id="KW-0812">Transmembrane</keyword>
<gene>
    <name evidence="3" type="ORF">RHTO_01984</name>
</gene>
<dbReference type="RefSeq" id="XP_016272232.1">
    <property type="nucleotide sequence ID" value="XM_016415662.1"/>
</dbReference>
<evidence type="ECO:0000313" key="4">
    <source>
        <dbReference type="Proteomes" id="UP000016926"/>
    </source>
</evidence>